<proteinExistence type="predicted"/>
<accession>A0AA37XMC5</accession>
<sequence>MKTNKPKAPKPPQLPALITGDFFFDDEANFSGLKVDESDQSYLSARNLVIHESEFKHIIMQGAQLKHFECHNVIFDHCDFSNIEWLEASFHQVHFNQCKLIGSNFAESYLRDCLFSDCLANLASFSSTNLRTVAFENCMLNETIFNEINWKNFQLRNNQLSSSQWFLTKMTDLDLTTNFFDSITLSKDLIHGLKVNQEQAIIIAQGLGLIIE</sequence>
<evidence type="ECO:0000313" key="4">
    <source>
        <dbReference type="Proteomes" id="UP001157039"/>
    </source>
</evidence>
<dbReference type="RefSeq" id="WP_123934993.1">
    <property type="nucleotide sequence ID" value="NZ_BSUW01000001.1"/>
</dbReference>
<dbReference type="Proteomes" id="UP001157039">
    <property type="component" value="Unassembled WGS sequence"/>
</dbReference>
<dbReference type="SUPFAM" id="SSF141571">
    <property type="entry name" value="Pentapeptide repeat-like"/>
    <property type="match status" value="1"/>
</dbReference>
<evidence type="ECO:0000313" key="3">
    <source>
        <dbReference type="Proteomes" id="UP000268310"/>
    </source>
</evidence>
<keyword evidence="3" id="KW-1185">Reference proteome</keyword>
<protein>
    <recommendedName>
        <fullName evidence="5">Pentapeptide repeat-containing protein</fullName>
    </recommendedName>
</protein>
<evidence type="ECO:0008006" key="5">
    <source>
        <dbReference type="Google" id="ProtNLM"/>
    </source>
</evidence>
<reference evidence="1 3" key="1">
    <citation type="journal article" date="2012" name="Int. J. Syst. Evol. Microbiol.">
        <title>Characterization of Tetragenococcus strains from sugar thick juice reveals a novel species, Tetragenococcus osmophilus sp. nov., and divides Tetragenococcus halophilus into two subspecies, T. halophilus subsp. halophilus subsp. nov. and T. halophilus subsp. flandriensis subsp. nov.</title>
        <authorList>
            <person name="Juste A."/>
            <person name="Van Trappen S."/>
            <person name="Verreth C."/>
            <person name="Cleenwerck I."/>
            <person name="De Vos P."/>
            <person name="Lievens B."/>
            <person name="Willems K.A."/>
        </authorList>
    </citation>
    <scope>NUCLEOTIDE SEQUENCE [LARGE SCALE GENOMIC DNA]</scope>
    <source>
        <strain evidence="1 3">JCM 31126</strain>
    </source>
</reference>
<reference evidence="2 4" key="2">
    <citation type="journal article" date="2014" name="Int. J. Syst. Evol. Microbiol.">
        <title>Complete genome sequence of Corynebacterium casei LMG S-19264T (=DSM 44701T), isolated from a smear-ripened cheese.</title>
        <authorList>
            <consortium name="US DOE Joint Genome Institute (JGI-PGF)"/>
            <person name="Walter F."/>
            <person name="Albersmeier A."/>
            <person name="Kalinowski J."/>
            <person name="Ruckert C."/>
        </authorList>
    </citation>
    <scope>NUCLEOTIDE SEQUENCE [LARGE SCALE GENOMIC DNA]</scope>
    <source>
        <strain evidence="2 4">NBRC 114545</strain>
    </source>
</reference>
<dbReference type="KEGG" id="too:C7K38_04310"/>
<gene>
    <name evidence="1" type="ORF">C7K38_04310</name>
    <name evidence="2" type="ORF">GCM10025885_17680</name>
</gene>
<reference evidence="1" key="3">
    <citation type="submission" date="2018-03" db="EMBL/GenBank/DDBJ databases">
        <authorList>
            <person name="Jeon C.O."/>
        </authorList>
    </citation>
    <scope>NUCLEOTIDE SEQUENCE</scope>
    <source>
        <strain evidence="1">JCM 31126</strain>
    </source>
</reference>
<dbReference type="InterPro" id="IPR001646">
    <property type="entry name" value="5peptide_repeat"/>
</dbReference>
<organism evidence="2 4">
    <name type="scientific">Tetragenococcus osmophilus</name>
    <dbReference type="NCBI Taxonomy" id="526944"/>
    <lineage>
        <taxon>Bacteria</taxon>
        <taxon>Bacillati</taxon>
        <taxon>Bacillota</taxon>
        <taxon>Bacilli</taxon>
        <taxon>Lactobacillales</taxon>
        <taxon>Enterococcaceae</taxon>
        <taxon>Tetragenococcus</taxon>
    </lineage>
</organism>
<dbReference type="Proteomes" id="UP000268310">
    <property type="component" value="Chromosome"/>
</dbReference>
<dbReference type="EMBL" id="CP027783">
    <property type="protein sequence ID" value="AYW47672.1"/>
    <property type="molecule type" value="Genomic_DNA"/>
</dbReference>
<dbReference type="PANTHER" id="PTHR42999">
    <property type="entry name" value="ANTIBIOTIC RESISTANCE PROTEIN MCBG"/>
    <property type="match status" value="1"/>
</dbReference>
<dbReference type="AlphaFoldDB" id="A0AA37XMC5"/>
<reference evidence="2" key="4">
    <citation type="submission" date="2023-02" db="EMBL/GenBank/DDBJ databases">
        <authorList>
            <person name="Sun Q."/>
            <person name="Mori K."/>
        </authorList>
    </citation>
    <scope>NUCLEOTIDE SEQUENCE</scope>
    <source>
        <strain evidence="2">NBRC 114545</strain>
    </source>
</reference>
<dbReference type="Gene3D" id="2.160.20.80">
    <property type="entry name" value="E3 ubiquitin-protein ligase SopA"/>
    <property type="match status" value="1"/>
</dbReference>
<dbReference type="PANTHER" id="PTHR42999:SF1">
    <property type="entry name" value="PENTAPEPTIDE REPEAT-CONTAINING PROTEIN"/>
    <property type="match status" value="1"/>
</dbReference>
<dbReference type="InterPro" id="IPR052949">
    <property type="entry name" value="PA_immunity-related"/>
</dbReference>
<evidence type="ECO:0000313" key="1">
    <source>
        <dbReference type="EMBL" id="AYW47672.1"/>
    </source>
</evidence>
<dbReference type="Pfam" id="PF13599">
    <property type="entry name" value="Pentapeptide_4"/>
    <property type="match status" value="1"/>
</dbReference>
<evidence type="ECO:0000313" key="2">
    <source>
        <dbReference type="EMBL" id="GMA72719.1"/>
    </source>
</evidence>
<name>A0AA37XMC5_9ENTE</name>
<dbReference type="EMBL" id="BSUW01000001">
    <property type="protein sequence ID" value="GMA72719.1"/>
    <property type="molecule type" value="Genomic_DNA"/>
</dbReference>